<evidence type="ECO:0000256" key="7">
    <source>
        <dbReference type="ARBA" id="ARBA00023136"/>
    </source>
</evidence>
<evidence type="ECO:0000256" key="3">
    <source>
        <dbReference type="ARBA" id="ARBA00022448"/>
    </source>
</evidence>
<dbReference type="RefSeq" id="WP_220193231.1">
    <property type="nucleotide sequence ID" value="NZ_BNJF01000001.1"/>
</dbReference>
<proteinExistence type="inferred from homology"/>
<dbReference type="PANTHER" id="PTHR21716:SF53">
    <property type="entry name" value="PERMEASE PERM-RELATED"/>
    <property type="match status" value="1"/>
</dbReference>
<name>A0A8J3I0C3_9CHLR</name>
<feature type="transmembrane region" description="Helical" evidence="8">
    <location>
        <begin position="249"/>
        <end position="268"/>
    </location>
</feature>
<keyword evidence="4" id="KW-1003">Cell membrane</keyword>
<comment type="caution">
    <text evidence="9">The sequence shown here is derived from an EMBL/GenBank/DDBJ whole genome shotgun (WGS) entry which is preliminary data.</text>
</comment>
<feature type="transmembrane region" description="Helical" evidence="8">
    <location>
        <begin position="27"/>
        <end position="45"/>
    </location>
</feature>
<keyword evidence="7 8" id="KW-0472">Membrane</keyword>
<dbReference type="EMBL" id="BNJF01000001">
    <property type="protein sequence ID" value="GHO43773.1"/>
    <property type="molecule type" value="Genomic_DNA"/>
</dbReference>
<feature type="transmembrane region" description="Helical" evidence="8">
    <location>
        <begin position="275"/>
        <end position="298"/>
    </location>
</feature>
<evidence type="ECO:0000256" key="6">
    <source>
        <dbReference type="ARBA" id="ARBA00022989"/>
    </source>
</evidence>
<evidence type="ECO:0000256" key="8">
    <source>
        <dbReference type="SAM" id="Phobius"/>
    </source>
</evidence>
<evidence type="ECO:0000256" key="1">
    <source>
        <dbReference type="ARBA" id="ARBA00004651"/>
    </source>
</evidence>
<comment type="subcellular location">
    <subcellularLocation>
        <location evidence="1">Cell membrane</location>
        <topology evidence="1">Multi-pass membrane protein</topology>
    </subcellularLocation>
</comment>
<sequence length="382" mass="42688">MEKETQNPQPASYHRQRQQKWRIRRDIPLSILAWSGVIILFFWLASHITRALLMLAIAALFAFALAPLVKLIQRFVPRIVAILIVYLIVLSAISLLFYAAVRTTIDQTHELIRYVRDLTTSNNGQPTRLEHILLSLGATHDQILQGRQFLIARGEEFSRDAIPFLRSFFEFMLDVLIVAILSIYLLIDGGRVANWLRQNTPQAAHANLVLDTLQKVVGGYIRGQFLLALLIALLVGLGMGFIFRLPYAFLLGMIAFIMAFIPILGTFISGAVCVVIALTHGWLTALFVLLYFIFVHVIEGELVGPRIVGQSVGLHPIVSLFALVAGGELFGIWGTLFASPVAGVLQAISIVIWQEWRARHPEQFTQTKEGVTERPSGQATEK</sequence>
<dbReference type="Pfam" id="PF01594">
    <property type="entry name" value="AI-2E_transport"/>
    <property type="match status" value="1"/>
</dbReference>
<gene>
    <name evidence="9" type="ORF">KSX_19360</name>
</gene>
<dbReference type="PANTHER" id="PTHR21716">
    <property type="entry name" value="TRANSMEMBRANE PROTEIN"/>
    <property type="match status" value="1"/>
</dbReference>
<dbReference type="InterPro" id="IPR002549">
    <property type="entry name" value="AI-2E-like"/>
</dbReference>
<keyword evidence="3" id="KW-0813">Transport</keyword>
<evidence type="ECO:0000256" key="4">
    <source>
        <dbReference type="ARBA" id="ARBA00022475"/>
    </source>
</evidence>
<dbReference type="GO" id="GO:0005886">
    <property type="term" value="C:plasma membrane"/>
    <property type="evidence" value="ECO:0007669"/>
    <property type="project" value="UniProtKB-SubCell"/>
</dbReference>
<dbReference type="GO" id="GO:0055085">
    <property type="term" value="P:transmembrane transport"/>
    <property type="evidence" value="ECO:0007669"/>
    <property type="project" value="TreeGrafter"/>
</dbReference>
<protein>
    <submittedName>
        <fullName evidence="9">AI-2E family transporter</fullName>
    </submittedName>
</protein>
<accession>A0A8J3I0C3</accession>
<organism evidence="9 10">
    <name type="scientific">Ktedonospora formicarum</name>
    <dbReference type="NCBI Taxonomy" id="2778364"/>
    <lineage>
        <taxon>Bacteria</taxon>
        <taxon>Bacillati</taxon>
        <taxon>Chloroflexota</taxon>
        <taxon>Ktedonobacteria</taxon>
        <taxon>Ktedonobacterales</taxon>
        <taxon>Ktedonobacteraceae</taxon>
        <taxon>Ktedonospora</taxon>
    </lineage>
</organism>
<feature type="transmembrane region" description="Helical" evidence="8">
    <location>
        <begin position="79"/>
        <end position="101"/>
    </location>
</feature>
<reference evidence="9" key="1">
    <citation type="submission" date="2020-10" db="EMBL/GenBank/DDBJ databases">
        <title>Taxonomic study of unclassified bacteria belonging to the class Ktedonobacteria.</title>
        <authorList>
            <person name="Yabe S."/>
            <person name="Wang C.M."/>
            <person name="Zheng Y."/>
            <person name="Sakai Y."/>
            <person name="Cavaletti L."/>
            <person name="Monciardini P."/>
            <person name="Donadio S."/>
        </authorList>
    </citation>
    <scope>NUCLEOTIDE SEQUENCE</scope>
    <source>
        <strain evidence="9">SOSP1-1</strain>
    </source>
</reference>
<evidence type="ECO:0000313" key="10">
    <source>
        <dbReference type="Proteomes" id="UP000612362"/>
    </source>
</evidence>
<keyword evidence="10" id="KW-1185">Reference proteome</keyword>
<keyword evidence="5 8" id="KW-0812">Transmembrane</keyword>
<evidence type="ECO:0000313" key="9">
    <source>
        <dbReference type="EMBL" id="GHO43773.1"/>
    </source>
</evidence>
<dbReference type="Proteomes" id="UP000612362">
    <property type="component" value="Unassembled WGS sequence"/>
</dbReference>
<feature type="transmembrane region" description="Helical" evidence="8">
    <location>
        <begin position="225"/>
        <end position="243"/>
    </location>
</feature>
<feature type="transmembrane region" description="Helical" evidence="8">
    <location>
        <begin position="330"/>
        <end position="353"/>
    </location>
</feature>
<keyword evidence="6 8" id="KW-1133">Transmembrane helix</keyword>
<feature type="transmembrane region" description="Helical" evidence="8">
    <location>
        <begin position="168"/>
        <end position="187"/>
    </location>
</feature>
<evidence type="ECO:0000256" key="2">
    <source>
        <dbReference type="ARBA" id="ARBA00009773"/>
    </source>
</evidence>
<dbReference type="AlphaFoldDB" id="A0A8J3I0C3"/>
<feature type="transmembrane region" description="Helical" evidence="8">
    <location>
        <begin position="51"/>
        <end position="72"/>
    </location>
</feature>
<evidence type="ECO:0000256" key="5">
    <source>
        <dbReference type="ARBA" id="ARBA00022692"/>
    </source>
</evidence>
<comment type="similarity">
    <text evidence="2">Belongs to the autoinducer-2 exporter (AI-2E) (TC 2.A.86) family.</text>
</comment>